<dbReference type="EMBL" id="PDKR01000001">
    <property type="protein sequence ID" value="PPI88730.1"/>
    <property type="molecule type" value="Genomic_DNA"/>
</dbReference>
<dbReference type="PROSITE" id="PS50975">
    <property type="entry name" value="ATP_GRASP"/>
    <property type="match status" value="1"/>
</dbReference>
<dbReference type="Gene3D" id="3.40.50.261">
    <property type="entry name" value="Succinyl-CoA synthetase domains"/>
    <property type="match status" value="1"/>
</dbReference>
<proteinExistence type="inferred from homology"/>
<dbReference type="NCBIfam" id="NF001913">
    <property type="entry name" value="PRK00696.1"/>
    <property type="match status" value="1"/>
</dbReference>
<keyword evidence="7 10" id="KW-0460">Magnesium</keyword>
<dbReference type="PROSITE" id="PS01217">
    <property type="entry name" value="SUCCINYL_COA_LIG_3"/>
    <property type="match status" value="1"/>
</dbReference>
<feature type="binding site" evidence="10">
    <location>
        <position position="213"/>
    </location>
    <ligand>
        <name>Mg(2+)</name>
        <dbReference type="ChEBI" id="CHEBI:18420"/>
    </ligand>
</feature>
<comment type="function">
    <text evidence="10">Succinyl-CoA synthetase functions in the citric acid cycle (TCA), coupling the hydrolysis of succinyl-CoA to the synthesis of either ATP or GTP and thus represents the only step of substrate-level phosphorylation in the TCA. The beta subunit provides nucleotide specificity of the enzyme and binds the substrate succinate, while the binding sites for coenzyme A and phosphate are found in the alpha subunit.</text>
</comment>
<dbReference type="GO" id="GO:0004775">
    <property type="term" value="F:succinate-CoA ligase (ADP-forming) activity"/>
    <property type="evidence" value="ECO:0007669"/>
    <property type="project" value="UniProtKB-UniRule"/>
</dbReference>
<dbReference type="HAMAP" id="MF_00558">
    <property type="entry name" value="Succ_CoA_beta"/>
    <property type="match status" value="1"/>
</dbReference>
<dbReference type="Gene3D" id="3.30.470.20">
    <property type="entry name" value="ATP-grasp fold, B domain"/>
    <property type="match status" value="1"/>
</dbReference>
<comment type="caution">
    <text evidence="10">Lacks conserved residue(s) required for the propagation of feature annotation.</text>
</comment>
<dbReference type="GO" id="GO:0004776">
    <property type="term" value="F:succinate-CoA ligase (GDP-forming) activity"/>
    <property type="evidence" value="ECO:0007669"/>
    <property type="project" value="RHEA"/>
</dbReference>
<dbReference type="FunFam" id="3.30.470.20:FF:000002">
    <property type="entry name" value="Succinate--CoA ligase [ADP-forming] subunit beta"/>
    <property type="match status" value="1"/>
</dbReference>
<dbReference type="GO" id="GO:0006099">
    <property type="term" value="P:tricarboxylic acid cycle"/>
    <property type="evidence" value="ECO:0007669"/>
    <property type="project" value="UniProtKB-UniRule"/>
</dbReference>
<evidence type="ECO:0000313" key="12">
    <source>
        <dbReference type="EMBL" id="PPI88730.1"/>
    </source>
</evidence>
<evidence type="ECO:0000256" key="7">
    <source>
        <dbReference type="ARBA" id="ARBA00022842"/>
    </source>
</evidence>
<feature type="binding site" evidence="10">
    <location>
        <position position="102"/>
    </location>
    <ligand>
        <name>ATP</name>
        <dbReference type="ChEBI" id="CHEBI:30616"/>
    </ligand>
</feature>
<dbReference type="Pfam" id="PF00549">
    <property type="entry name" value="Ligase_CoA"/>
    <property type="match status" value="1"/>
</dbReference>
<comment type="subunit">
    <text evidence="10">Heterotetramer of two alpha and two beta subunits.</text>
</comment>
<dbReference type="InterPro" id="IPR005811">
    <property type="entry name" value="SUCC_ACL_C"/>
</dbReference>
<dbReference type="Pfam" id="PF08442">
    <property type="entry name" value="ATP-grasp_2"/>
    <property type="match status" value="1"/>
</dbReference>
<comment type="catalytic activity">
    <reaction evidence="8">
        <text>succinate + ATP + CoA = succinyl-CoA + ADP + phosphate</text>
        <dbReference type="Rhea" id="RHEA:17661"/>
        <dbReference type="ChEBI" id="CHEBI:30031"/>
        <dbReference type="ChEBI" id="CHEBI:30616"/>
        <dbReference type="ChEBI" id="CHEBI:43474"/>
        <dbReference type="ChEBI" id="CHEBI:57287"/>
        <dbReference type="ChEBI" id="CHEBI:57292"/>
        <dbReference type="ChEBI" id="CHEBI:456216"/>
        <dbReference type="EC" id="6.2.1.5"/>
    </reaction>
    <physiologicalReaction direction="right-to-left" evidence="8">
        <dbReference type="Rhea" id="RHEA:17663"/>
    </physiologicalReaction>
</comment>
<dbReference type="GO" id="GO:0000287">
    <property type="term" value="F:magnesium ion binding"/>
    <property type="evidence" value="ECO:0007669"/>
    <property type="project" value="UniProtKB-UniRule"/>
</dbReference>
<reference evidence="12 13" key="1">
    <citation type="journal article" date="2018" name="Genome Biol. Evol.">
        <title>Cladogenesis and Genomic Streamlining in Extracellular Endosymbionts of Tropical Stink Bugs.</title>
        <authorList>
            <person name="Otero-Bravo A."/>
            <person name="Goffredi S."/>
            <person name="Sabree Z.L."/>
        </authorList>
    </citation>
    <scope>NUCLEOTIDE SEQUENCE [LARGE SCALE GENOMIC DNA]</scope>
    <source>
        <strain evidence="12 13">SoEO</strain>
    </source>
</reference>
<comment type="catalytic activity">
    <reaction evidence="9">
        <text>GTP + succinate + CoA = succinyl-CoA + GDP + phosphate</text>
        <dbReference type="Rhea" id="RHEA:22120"/>
        <dbReference type="ChEBI" id="CHEBI:30031"/>
        <dbReference type="ChEBI" id="CHEBI:37565"/>
        <dbReference type="ChEBI" id="CHEBI:43474"/>
        <dbReference type="ChEBI" id="CHEBI:57287"/>
        <dbReference type="ChEBI" id="CHEBI:57292"/>
        <dbReference type="ChEBI" id="CHEBI:58189"/>
    </reaction>
    <physiologicalReaction direction="right-to-left" evidence="9">
        <dbReference type="Rhea" id="RHEA:22122"/>
    </physiologicalReaction>
</comment>
<dbReference type="PANTHER" id="PTHR11815:SF10">
    <property type="entry name" value="SUCCINATE--COA LIGASE [GDP-FORMING] SUBUNIT BETA, MITOCHONDRIAL"/>
    <property type="match status" value="1"/>
</dbReference>
<evidence type="ECO:0000256" key="9">
    <source>
        <dbReference type="ARBA" id="ARBA00052891"/>
    </source>
</evidence>
<gene>
    <name evidence="10" type="primary">sucC</name>
    <name evidence="12" type="ORF">CRV09_00215</name>
</gene>
<dbReference type="FunFam" id="3.40.50.261:FF:000001">
    <property type="entry name" value="Succinate--CoA ligase [ADP-forming] subunit beta"/>
    <property type="match status" value="1"/>
</dbReference>
<keyword evidence="3 10" id="KW-0436">Ligase</keyword>
<dbReference type="GO" id="GO:0042709">
    <property type="term" value="C:succinate-CoA ligase complex"/>
    <property type="evidence" value="ECO:0007669"/>
    <property type="project" value="TreeGrafter"/>
</dbReference>
<dbReference type="InterPro" id="IPR013650">
    <property type="entry name" value="ATP-grasp_succ-CoA_synth-type"/>
</dbReference>
<evidence type="ECO:0000256" key="2">
    <source>
        <dbReference type="ARBA" id="ARBA00022532"/>
    </source>
</evidence>
<keyword evidence="2 10" id="KW-0816">Tricarboxylic acid cycle</keyword>
<evidence type="ECO:0000256" key="3">
    <source>
        <dbReference type="ARBA" id="ARBA00022598"/>
    </source>
</evidence>
<dbReference type="FunFam" id="3.30.1490.20:FF:000002">
    <property type="entry name" value="Succinate--CoA ligase [ADP-forming] subunit beta"/>
    <property type="match status" value="1"/>
</dbReference>
<dbReference type="GO" id="GO:0005524">
    <property type="term" value="F:ATP binding"/>
    <property type="evidence" value="ECO:0007669"/>
    <property type="project" value="UniProtKB-UniRule"/>
</dbReference>
<evidence type="ECO:0000256" key="4">
    <source>
        <dbReference type="ARBA" id="ARBA00022723"/>
    </source>
</evidence>
<feature type="binding site" evidence="10">
    <location>
        <position position="107"/>
    </location>
    <ligand>
        <name>ATP</name>
        <dbReference type="ChEBI" id="CHEBI:30616"/>
    </ligand>
</feature>
<feature type="binding site" evidence="10">
    <location>
        <position position="199"/>
    </location>
    <ligand>
        <name>Mg(2+)</name>
        <dbReference type="ChEBI" id="CHEBI:18420"/>
    </ligand>
</feature>
<dbReference type="OrthoDB" id="9802602at2"/>
<dbReference type="EC" id="6.2.1.5" evidence="10"/>
<dbReference type="PANTHER" id="PTHR11815">
    <property type="entry name" value="SUCCINYL-COA SYNTHETASE BETA CHAIN"/>
    <property type="match status" value="1"/>
</dbReference>
<dbReference type="GO" id="GO:0005829">
    <property type="term" value="C:cytosol"/>
    <property type="evidence" value="ECO:0007669"/>
    <property type="project" value="TreeGrafter"/>
</dbReference>
<dbReference type="InterPro" id="IPR013815">
    <property type="entry name" value="ATP_grasp_subdomain_1"/>
</dbReference>
<dbReference type="UniPathway" id="UPA00223">
    <property type="reaction ID" value="UER00999"/>
</dbReference>
<dbReference type="InterPro" id="IPR016102">
    <property type="entry name" value="Succinyl-CoA_synth-like"/>
</dbReference>
<dbReference type="SUPFAM" id="SSF52210">
    <property type="entry name" value="Succinyl-CoA synthetase domains"/>
    <property type="match status" value="1"/>
</dbReference>
<evidence type="ECO:0000256" key="8">
    <source>
        <dbReference type="ARBA" id="ARBA00050563"/>
    </source>
</evidence>
<accession>A0A2P5T2F2</accession>
<dbReference type="AlphaFoldDB" id="A0A2P5T2F2"/>
<dbReference type="GO" id="GO:0006104">
    <property type="term" value="P:succinyl-CoA metabolic process"/>
    <property type="evidence" value="ECO:0007669"/>
    <property type="project" value="TreeGrafter"/>
</dbReference>
<sequence>MNIHEYQSKNLFSKYDIPIPKGYICSTLAEAEELFNKIKADSLVMKCQVHAGGRSKSGAVKIARNIEEIRDFFKKWLGKRLITYQTDSNGQLVNKILIEENAAIDKELYLSAVVDRETYRISFMVSVNGGVEIERIITKTPNMLYKIEIDPITGPQQYQGRELAFKLGLTGTQINQFTDIFIKLACMFTDLDLKLVEINPLIVNKSGNLICLDSKLSIDSNALFRHPEFNKMIDSSQEDPREALANKFELSYVSLKGNIGCMVNGAGLAMGTMDIIKYYGGQPANFLDVGGNVTNERVIEAFKIIISDNNIKSILVNIFGGIVRCDFIADGIINAIKKLQIKLPIIIRLEGNNSELGIKKLINSNLGFTIRNDLIEAVKYAVSAASENK</sequence>
<name>A0A2P5T2F2_9GAMM</name>
<evidence type="ECO:0000256" key="10">
    <source>
        <dbReference type="HAMAP-Rule" id="MF_00558"/>
    </source>
</evidence>
<dbReference type="InterPro" id="IPR017866">
    <property type="entry name" value="Succ-CoA_synthase_bsu_CS"/>
</dbReference>
<organism evidence="12 13">
    <name type="scientific">Candidatus Pantoea edessiphila</name>
    <dbReference type="NCBI Taxonomy" id="2044610"/>
    <lineage>
        <taxon>Bacteria</taxon>
        <taxon>Pseudomonadati</taxon>
        <taxon>Pseudomonadota</taxon>
        <taxon>Gammaproteobacteria</taxon>
        <taxon>Enterobacterales</taxon>
        <taxon>Erwiniaceae</taxon>
        <taxon>Pantoea</taxon>
    </lineage>
</organism>
<evidence type="ECO:0000256" key="1">
    <source>
        <dbReference type="ARBA" id="ARBA00009182"/>
    </source>
</evidence>
<dbReference type="RefSeq" id="WP_136132157.1">
    <property type="nucleotide sequence ID" value="NZ_PDKR01000001.1"/>
</dbReference>
<dbReference type="InterPro" id="IPR011761">
    <property type="entry name" value="ATP-grasp"/>
</dbReference>
<keyword evidence="4 10" id="KW-0479">Metal-binding</keyword>
<dbReference type="Proteomes" id="UP000295937">
    <property type="component" value="Unassembled WGS sequence"/>
</dbReference>
<feature type="domain" description="ATP-grasp" evidence="11">
    <location>
        <begin position="9"/>
        <end position="229"/>
    </location>
</feature>
<evidence type="ECO:0000259" key="11">
    <source>
        <dbReference type="PROSITE" id="PS50975"/>
    </source>
</evidence>
<dbReference type="NCBIfam" id="TIGR01016">
    <property type="entry name" value="sucCoAbeta"/>
    <property type="match status" value="1"/>
</dbReference>
<comment type="similarity">
    <text evidence="1 10">Belongs to the succinate/malate CoA ligase beta subunit family.</text>
</comment>
<comment type="pathway">
    <text evidence="10">Carbohydrate metabolism; tricarboxylic acid cycle; succinate from succinyl-CoA (ligase route): step 1/1.</text>
</comment>
<dbReference type="SUPFAM" id="SSF56059">
    <property type="entry name" value="Glutathione synthetase ATP-binding domain-like"/>
    <property type="match status" value="1"/>
</dbReference>
<feature type="binding site" evidence="10">
    <location>
        <position position="99"/>
    </location>
    <ligand>
        <name>ATP</name>
        <dbReference type="ChEBI" id="CHEBI:30616"/>
    </ligand>
</feature>
<protein>
    <recommendedName>
        <fullName evidence="10">Succinate--CoA ligase [ADP-forming] subunit beta</fullName>
        <ecNumber evidence="10">6.2.1.5</ecNumber>
    </recommendedName>
    <alternativeName>
        <fullName evidence="10">Succinyl-CoA synthetase subunit beta</fullName>
        <shortName evidence="10">SCS-beta</shortName>
    </alternativeName>
</protein>
<dbReference type="InterPro" id="IPR005809">
    <property type="entry name" value="Succ_CoA_ligase-like_bsu"/>
</dbReference>
<evidence type="ECO:0000256" key="6">
    <source>
        <dbReference type="ARBA" id="ARBA00022840"/>
    </source>
</evidence>
<dbReference type="Gene3D" id="3.30.1490.20">
    <property type="entry name" value="ATP-grasp fold, A domain"/>
    <property type="match status" value="1"/>
</dbReference>
<dbReference type="PIRSF" id="PIRSF001554">
    <property type="entry name" value="SucCS_beta"/>
    <property type="match status" value="1"/>
</dbReference>
<keyword evidence="6 10" id="KW-0067">ATP-binding</keyword>
<evidence type="ECO:0000256" key="5">
    <source>
        <dbReference type="ARBA" id="ARBA00022741"/>
    </source>
</evidence>
<comment type="caution">
    <text evidence="12">The sequence shown here is derived from an EMBL/GenBank/DDBJ whole genome shotgun (WGS) entry which is preliminary data.</text>
</comment>
<evidence type="ECO:0000313" key="13">
    <source>
        <dbReference type="Proteomes" id="UP000295937"/>
    </source>
</evidence>
<feature type="binding site" evidence="10">
    <location>
        <position position="264"/>
    </location>
    <ligand>
        <name>substrate</name>
        <note>ligand shared with subunit alpha</note>
    </ligand>
</feature>
<feature type="binding site" evidence="10">
    <location>
        <position position="46"/>
    </location>
    <ligand>
        <name>ATP</name>
        <dbReference type="ChEBI" id="CHEBI:30616"/>
    </ligand>
</feature>
<comment type="cofactor">
    <cofactor evidence="10">
        <name>Mg(2+)</name>
        <dbReference type="ChEBI" id="CHEBI:18420"/>
    </cofactor>
    <text evidence="10">Binds 1 Mg(2+) ion per subunit.</text>
</comment>
<feature type="binding site" evidence="10">
    <location>
        <begin position="321"/>
        <end position="323"/>
    </location>
    <ligand>
        <name>substrate</name>
        <note>ligand shared with subunit alpha</note>
    </ligand>
</feature>
<keyword evidence="5 10" id="KW-0547">Nucleotide-binding</keyword>